<reference evidence="4" key="1">
    <citation type="journal article" date="2019" name="Int. J. Syst. Evol. Microbiol.">
        <title>The Global Catalogue of Microorganisms (GCM) 10K type strain sequencing project: providing services to taxonomists for standard genome sequencing and annotation.</title>
        <authorList>
            <consortium name="The Broad Institute Genomics Platform"/>
            <consortium name="The Broad Institute Genome Sequencing Center for Infectious Disease"/>
            <person name="Wu L."/>
            <person name="Ma J."/>
        </authorList>
    </citation>
    <scope>NUCLEOTIDE SEQUENCE [LARGE SCALE GENOMIC DNA]</scope>
    <source>
        <strain evidence="4">KCTC 42447</strain>
    </source>
</reference>
<evidence type="ECO:0000313" key="4">
    <source>
        <dbReference type="Proteomes" id="UP001595630"/>
    </source>
</evidence>
<dbReference type="RefSeq" id="WP_386360489.1">
    <property type="nucleotide sequence ID" value="NZ_JBHRXZ010000002.1"/>
</dbReference>
<proteinExistence type="predicted"/>
<feature type="transmembrane region" description="Helical" evidence="1">
    <location>
        <begin position="88"/>
        <end position="105"/>
    </location>
</feature>
<keyword evidence="4" id="KW-1185">Reference proteome</keyword>
<evidence type="ECO:0000256" key="1">
    <source>
        <dbReference type="SAM" id="Phobius"/>
    </source>
</evidence>
<organism evidence="3 4">
    <name type="scientific">Stutzerimonas tarimensis</name>
    <dbReference type="NCBI Taxonomy" id="1507735"/>
    <lineage>
        <taxon>Bacteria</taxon>
        <taxon>Pseudomonadati</taxon>
        <taxon>Pseudomonadota</taxon>
        <taxon>Gammaproteobacteria</taxon>
        <taxon>Pseudomonadales</taxon>
        <taxon>Pseudomonadaceae</taxon>
        <taxon>Stutzerimonas</taxon>
    </lineage>
</organism>
<dbReference type="Pfam" id="PF04955">
    <property type="entry name" value="HupE_UreJ"/>
    <property type="match status" value="1"/>
</dbReference>
<keyword evidence="2" id="KW-0732">Signal</keyword>
<accession>A0ABV7SZU9</accession>
<comment type="caution">
    <text evidence="3">The sequence shown here is derived from an EMBL/GenBank/DDBJ whole genome shotgun (WGS) entry which is preliminary data.</text>
</comment>
<keyword evidence="1" id="KW-1133">Transmembrane helix</keyword>
<feature type="transmembrane region" description="Helical" evidence="1">
    <location>
        <begin position="112"/>
        <end position="129"/>
    </location>
</feature>
<gene>
    <name evidence="3" type="ORF">ACFOMF_01415</name>
</gene>
<evidence type="ECO:0000313" key="3">
    <source>
        <dbReference type="EMBL" id="MFC3606445.1"/>
    </source>
</evidence>
<dbReference type="Proteomes" id="UP001595630">
    <property type="component" value="Unassembled WGS sequence"/>
</dbReference>
<keyword evidence="1" id="KW-0812">Transmembrane</keyword>
<feature type="transmembrane region" description="Helical" evidence="1">
    <location>
        <begin position="63"/>
        <end position="82"/>
    </location>
</feature>
<feature type="transmembrane region" description="Helical" evidence="1">
    <location>
        <begin position="141"/>
        <end position="162"/>
    </location>
</feature>
<feature type="transmembrane region" description="Helical" evidence="1">
    <location>
        <begin position="169"/>
        <end position="186"/>
    </location>
</feature>
<keyword evidence="1" id="KW-0472">Membrane</keyword>
<name>A0ABV7SZU9_9GAMM</name>
<sequence length="187" mass="18783">MNTRHLLPLIALSLLPGMAFAHPGHTENGLAAGLLHPLTGFDHLLAMLAIGIWAALQPKAMKLALPAGFLVALMAGFAMGVMGTGLPLVETGIALSVLLLGLLIASAVRLPALLALLLAATFAIFHGYAHGAEFTGGMLAFAAGFALSSLGLHLSGGLLTAAANRSLPLVARSVGAVIAASGALMLV</sequence>
<dbReference type="PIRSF" id="PIRSF016919">
    <property type="entry name" value="HupE_UreJ"/>
    <property type="match status" value="1"/>
</dbReference>
<feature type="chain" id="PRO_5045691416" evidence="2">
    <location>
        <begin position="22"/>
        <end position="187"/>
    </location>
</feature>
<protein>
    <submittedName>
        <fullName evidence="3">HupE/UreJ family protein</fullName>
    </submittedName>
</protein>
<dbReference type="EMBL" id="JBHRXZ010000002">
    <property type="protein sequence ID" value="MFC3606445.1"/>
    <property type="molecule type" value="Genomic_DNA"/>
</dbReference>
<evidence type="ECO:0000256" key="2">
    <source>
        <dbReference type="SAM" id="SignalP"/>
    </source>
</evidence>
<feature type="transmembrane region" description="Helical" evidence="1">
    <location>
        <begin position="37"/>
        <end position="56"/>
    </location>
</feature>
<feature type="signal peptide" evidence="2">
    <location>
        <begin position="1"/>
        <end position="21"/>
    </location>
</feature>
<dbReference type="InterPro" id="IPR007038">
    <property type="entry name" value="HupE_UreJ"/>
</dbReference>